<feature type="region of interest" description="Disordered" evidence="1">
    <location>
        <begin position="21"/>
        <end position="53"/>
    </location>
</feature>
<evidence type="ECO:0000256" key="1">
    <source>
        <dbReference type="SAM" id="MobiDB-lite"/>
    </source>
</evidence>
<protein>
    <submittedName>
        <fullName evidence="3">Transglycosylase SLT domain-containing protein</fullName>
    </submittedName>
</protein>
<dbReference type="Pfam" id="PF01476">
    <property type="entry name" value="LysM"/>
    <property type="match status" value="1"/>
</dbReference>
<evidence type="ECO:0000313" key="4">
    <source>
        <dbReference type="Proteomes" id="UP001596298"/>
    </source>
</evidence>
<dbReference type="PANTHER" id="PTHR37423:SF2">
    <property type="entry name" value="MEMBRANE-BOUND LYTIC MUREIN TRANSGLYCOSYLASE C"/>
    <property type="match status" value="1"/>
</dbReference>
<dbReference type="Proteomes" id="UP001596298">
    <property type="component" value="Unassembled WGS sequence"/>
</dbReference>
<dbReference type="RefSeq" id="WP_382402410.1">
    <property type="nucleotide sequence ID" value="NZ_JBHSWH010000001.1"/>
</dbReference>
<dbReference type="SUPFAM" id="SSF53955">
    <property type="entry name" value="Lysozyme-like"/>
    <property type="match status" value="1"/>
</dbReference>
<dbReference type="Pfam" id="PF01464">
    <property type="entry name" value="SLT"/>
    <property type="match status" value="1"/>
</dbReference>
<evidence type="ECO:0000313" key="3">
    <source>
        <dbReference type="EMBL" id="MFC6706397.1"/>
    </source>
</evidence>
<sequence length="281" mass="30367">MPPLTTGAPPAAVHAIHAKADTHAKKASQHAKRAKSKSPKLHPRRSTAVAKKATRIASPYRVQRGDNLTRIAARHHVSVAALIKANGIGDPNRILSGSVLRIPLYAVPHKAAAPTKANPKRTAHKTAKKTSKATRGSARVRATRDALAKRSVPSRTQTKSMIEHTARRYGVNPRLALGISWQESGWNQRVVSPVNAIGTMQVLPQSGEWASGMVGRHLDLIDTQDNITAGVAILRYLTSNAANLDQAIGGYYQGLAGVKQHGPYADTRQYVRNVKALMERL</sequence>
<feature type="compositionally biased region" description="Basic residues" evidence="1">
    <location>
        <begin position="118"/>
        <end position="132"/>
    </location>
</feature>
<dbReference type="InterPro" id="IPR036779">
    <property type="entry name" value="LysM_dom_sf"/>
</dbReference>
<dbReference type="Gene3D" id="1.10.530.10">
    <property type="match status" value="1"/>
</dbReference>
<dbReference type="Gene3D" id="3.10.350.10">
    <property type="entry name" value="LysM domain"/>
    <property type="match status" value="1"/>
</dbReference>
<dbReference type="SUPFAM" id="SSF54106">
    <property type="entry name" value="LysM domain"/>
    <property type="match status" value="1"/>
</dbReference>
<keyword evidence="4" id="KW-1185">Reference proteome</keyword>
<accession>A0ABW2AI04</accession>
<dbReference type="InterPro" id="IPR018392">
    <property type="entry name" value="LysM"/>
</dbReference>
<dbReference type="SMART" id="SM00257">
    <property type="entry name" value="LysM"/>
    <property type="match status" value="1"/>
</dbReference>
<feature type="region of interest" description="Disordered" evidence="1">
    <location>
        <begin position="111"/>
        <end position="159"/>
    </location>
</feature>
<dbReference type="EMBL" id="JBHSWH010000001">
    <property type="protein sequence ID" value="MFC6706397.1"/>
    <property type="molecule type" value="Genomic_DNA"/>
</dbReference>
<dbReference type="CDD" id="cd00118">
    <property type="entry name" value="LysM"/>
    <property type="match status" value="1"/>
</dbReference>
<feature type="domain" description="LysM" evidence="2">
    <location>
        <begin position="58"/>
        <end position="102"/>
    </location>
</feature>
<name>A0ABW2AI04_9MICO</name>
<proteinExistence type="predicted"/>
<dbReference type="InterPro" id="IPR008258">
    <property type="entry name" value="Transglycosylase_SLT_dom_1"/>
</dbReference>
<feature type="compositionally biased region" description="Basic residues" evidence="1">
    <location>
        <begin position="25"/>
        <end position="45"/>
    </location>
</feature>
<evidence type="ECO:0000259" key="2">
    <source>
        <dbReference type="PROSITE" id="PS51782"/>
    </source>
</evidence>
<dbReference type="PROSITE" id="PS51782">
    <property type="entry name" value="LYSM"/>
    <property type="match status" value="1"/>
</dbReference>
<organism evidence="3 4">
    <name type="scientific">Flexivirga alba</name>
    <dbReference type="NCBI Taxonomy" id="702742"/>
    <lineage>
        <taxon>Bacteria</taxon>
        <taxon>Bacillati</taxon>
        <taxon>Actinomycetota</taxon>
        <taxon>Actinomycetes</taxon>
        <taxon>Micrococcales</taxon>
        <taxon>Dermacoccaceae</taxon>
        <taxon>Flexivirga</taxon>
    </lineage>
</organism>
<dbReference type="InterPro" id="IPR023346">
    <property type="entry name" value="Lysozyme-like_dom_sf"/>
</dbReference>
<dbReference type="PANTHER" id="PTHR37423">
    <property type="entry name" value="SOLUBLE LYTIC MUREIN TRANSGLYCOSYLASE-RELATED"/>
    <property type="match status" value="1"/>
</dbReference>
<gene>
    <name evidence="3" type="ORF">ACFQDH_14315</name>
</gene>
<comment type="caution">
    <text evidence="3">The sequence shown here is derived from an EMBL/GenBank/DDBJ whole genome shotgun (WGS) entry which is preliminary data.</text>
</comment>
<reference evidence="4" key="1">
    <citation type="journal article" date="2019" name="Int. J. Syst. Evol. Microbiol.">
        <title>The Global Catalogue of Microorganisms (GCM) 10K type strain sequencing project: providing services to taxonomists for standard genome sequencing and annotation.</title>
        <authorList>
            <consortium name="The Broad Institute Genomics Platform"/>
            <consortium name="The Broad Institute Genome Sequencing Center for Infectious Disease"/>
            <person name="Wu L."/>
            <person name="Ma J."/>
        </authorList>
    </citation>
    <scope>NUCLEOTIDE SEQUENCE [LARGE SCALE GENOMIC DNA]</scope>
    <source>
        <strain evidence="4">CCUG 58127</strain>
    </source>
</reference>